<dbReference type="InterPro" id="IPR001387">
    <property type="entry name" value="Cro/C1-type_HTH"/>
</dbReference>
<dbReference type="SMART" id="SM00530">
    <property type="entry name" value="HTH_XRE"/>
    <property type="match status" value="1"/>
</dbReference>
<dbReference type="GO" id="GO:0003677">
    <property type="term" value="F:DNA binding"/>
    <property type="evidence" value="ECO:0007669"/>
    <property type="project" value="InterPro"/>
</dbReference>
<dbReference type="Gene3D" id="1.10.260.40">
    <property type="entry name" value="lambda repressor-like DNA-binding domains"/>
    <property type="match status" value="1"/>
</dbReference>
<name>A0A7T1LC96_STRSU</name>
<dbReference type="SUPFAM" id="SSF47413">
    <property type="entry name" value="lambda repressor-like DNA-binding domains"/>
    <property type="match status" value="1"/>
</dbReference>
<reference evidence="2 3" key="1">
    <citation type="submission" date="2020-12" db="EMBL/GenBank/DDBJ databases">
        <title>Nonconservative transfer and diversity of a new family of integrative and conjugative elements associated with antibiotic resistance in zoonotic pathogen Streptococcus suis.</title>
        <authorList>
            <person name="Huang J."/>
        </authorList>
    </citation>
    <scope>NUCLEOTIDE SEQUENCE [LARGE SCALE GENOMIC DNA]</scope>
    <source>
        <strain evidence="2 3">YZDH1</strain>
    </source>
</reference>
<dbReference type="PROSITE" id="PS50943">
    <property type="entry name" value="HTH_CROC1"/>
    <property type="match status" value="1"/>
</dbReference>
<gene>
    <name evidence="2" type="ORF">I5V48_02195</name>
</gene>
<dbReference type="InterPro" id="IPR010982">
    <property type="entry name" value="Lambda_DNA-bd_dom_sf"/>
</dbReference>
<sequence length="63" mass="7213">MARAKVGLTKKQMALELGVTRPTYDDYENYNTIMRIDVAQRFCDIVGVSIDDVIFQKKTTLEV</sequence>
<evidence type="ECO:0000313" key="3">
    <source>
        <dbReference type="Proteomes" id="UP000594569"/>
    </source>
</evidence>
<accession>A0A7T1LC96</accession>
<dbReference type="AlphaFoldDB" id="A0A7T1LC96"/>
<evidence type="ECO:0000259" key="1">
    <source>
        <dbReference type="PROSITE" id="PS50943"/>
    </source>
</evidence>
<proteinExistence type="predicted"/>
<organism evidence="2 3">
    <name type="scientific">Streptococcus suis</name>
    <dbReference type="NCBI Taxonomy" id="1307"/>
    <lineage>
        <taxon>Bacteria</taxon>
        <taxon>Bacillati</taxon>
        <taxon>Bacillota</taxon>
        <taxon>Bacilli</taxon>
        <taxon>Lactobacillales</taxon>
        <taxon>Streptococcaceae</taxon>
        <taxon>Streptococcus</taxon>
    </lineage>
</organism>
<protein>
    <submittedName>
        <fullName evidence="2">Helix-turn-helix transcriptional regulator</fullName>
    </submittedName>
</protein>
<dbReference type="EMBL" id="CP065430">
    <property type="protein sequence ID" value="QPO27712.1"/>
    <property type="molecule type" value="Genomic_DNA"/>
</dbReference>
<dbReference type="CDD" id="cd00093">
    <property type="entry name" value="HTH_XRE"/>
    <property type="match status" value="1"/>
</dbReference>
<dbReference type="RefSeq" id="WP_029749818.1">
    <property type="nucleotide sequence ID" value="NZ_JAVLUW010000001.1"/>
</dbReference>
<feature type="domain" description="HTH cro/C1-type" evidence="1">
    <location>
        <begin position="2"/>
        <end position="53"/>
    </location>
</feature>
<dbReference type="Proteomes" id="UP000594569">
    <property type="component" value="Chromosome"/>
</dbReference>
<dbReference type="Pfam" id="PF01381">
    <property type="entry name" value="HTH_3"/>
    <property type="match status" value="1"/>
</dbReference>
<evidence type="ECO:0000313" key="2">
    <source>
        <dbReference type="EMBL" id="QPO27712.1"/>
    </source>
</evidence>